<sequence length="464" mass="48929">MAAIRDSRFDLPAVEPRPAPQRPKSAPKQTMMGLNFNDFHDDTEAPPEQEDTTRPVESERLDLLRSGVSPSGILSGQGVLSTDSWSEEDDDGPATQALTPDAIAALELGDATKDASTDRRKSLLDRLRANTDSVKKHSVPTPAPQHAIVSTSRLAKPHMEDLGEDLRVAAIEDSQVAAVEVEIESIASLDLEPVADIEVEPVADIEVEPVADIEVEPLVEVEPEPVDTWGRGPRFSIPEPAKAPAAPKVQHHFGEDDLDELAFGEDDLDEVDDFIQESFISAPPAQQPAHSEAAGELPAAEMNQLERDLRASGLDGRGVFDSLEGFPPGLVPEPQVPVEAPLMAQQGVPVAPSPQAPALDFGAQVPGAQPMAPQEIAAPTPAGQTPQQPADKKPKAAAMKMIRMVCALLGVLGLILAGLGGAVLLGGEGLGLPISATIATISLVAGCILMVCAGLFLLALRWIS</sequence>
<feature type="region of interest" description="Disordered" evidence="1">
    <location>
        <begin position="1"/>
        <end position="122"/>
    </location>
</feature>
<protein>
    <submittedName>
        <fullName evidence="3">Uncharacterized protein</fullName>
    </submittedName>
</protein>
<dbReference type="Proteomes" id="UP000249799">
    <property type="component" value="Chromosome"/>
</dbReference>
<feature type="compositionally biased region" description="Basic and acidic residues" evidence="1">
    <location>
        <begin position="110"/>
        <end position="122"/>
    </location>
</feature>
<dbReference type="EMBL" id="CP030032">
    <property type="protein sequence ID" value="AWV89816.1"/>
    <property type="molecule type" value="Genomic_DNA"/>
</dbReference>
<evidence type="ECO:0000313" key="4">
    <source>
        <dbReference type="Proteomes" id="UP000249799"/>
    </source>
</evidence>
<feature type="transmembrane region" description="Helical" evidence="2">
    <location>
        <begin position="437"/>
        <end position="460"/>
    </location>
</feature>
<keyword evidence="2" id="KW-1133">Transmembrane helix</keyword>
<evidence type="ECO:0000313" key="3">
    <source>
        <dbReference type="EMBL" id="AWV89816.1"/>
    </source>
</evidence>
<reference evidence="3 4" key="1">
    <citation type="submission" date="2018-06" db="EMBL/GenBank/DDBJ databases">
        <title>Lujinxingia sediminis gen. nov. sp. nov., a new facultative anaerobic member of the class Deltaproteobacteria, and proposal of Lujinxingaceae fam. nov.</title>
        <authorList>
            <person name="Guo L.-Y."/>
            <person name="Li C.-M."/>
            <person name="Wang S."/>
            <person name="Du Z.-J."/>
        </authorList>
    </citation>
    <scope>NUCLEOTIDE SEQUENCE [LARGE SCALE GENOMIC DNA]</scope>
    <source>
        <strain evidence="3 4">FA350</strain>
    </source>
</reference>
<proteinExistence type="predicted"/>
<name>A0A2Z4FM35_9DELT</name>
<gene>
    <name evidence="3" type="ORF">DN745_10885</name>
</gene>
<feature type="compositionally biased region" description="Low complexity" evidence="1">
    <location>
        <begin position="377"/>
        <end position="389"/>
    </location>
</feature>
<dbReference type="KEGG" id="bsed:DN745_10885"/>
<accession>A0A2Z4FM35</accession>
<dbReference type="AlphaFoldDB" id="A0A2Z4FM35"/>
<feature type="compositionally biased region" description="Basic and acidic residues" evidence="1">
    <location>
        <begin position="51"/>
        <end position="63"/>
    </location>
</feature>
<keyword evidence="4" id="KW-1185">Reference proteome</keyword>
<keyword evidence="2" id="KW-0812">Transmembrane</keyword>
<organism evidence="3 4">
    <name type="scientific">Bradymonas sediminis</name>
    <dbReference type="NCBI Taxonomy" id="1548548"/>
    <lineage>
        <taxon>Bacteria</taxon>
        <taxon>Deltaproteobacteria</taxon>
        <taxon>Bradymonadales</taxon>
        <taxon>Bradymonadaceae</taxon>
        <taxon>Bradymonas</taxon>
    </lineage>
</organism>
<feature type="transmembrane region" description="Helical" evidence="2">
    <location>
        <begin position="402"/>
        <end position="425"/>
    </location>
</feature>
<evidence type="ECO:0000256" key="1">
    <source>
        <dbReference type="SAM" id="MobiDB-lite"/>
    </source>
</evidence>
<keyword evidence="2" id="KW-0472">Membrane</keyword>
<feature type="region of interest" description="Disordered" evidence="1">
    <location>
        <begin position="373"/>
        <end position="394"/>
    </location>
</feature>
<feature type="compositionally biased region" description="Polar residues" evidence="1">
    <location>
        <begin position="68"/>
        <end position="84"/>
    </location>
</feature>
<evidence type="ECO:0000256" key="2">
    <source>
        <dbReference type="SAM" id="Phobius"/>
    </source>
</evidence>